<keyword evidence="2" id="KW-1185">Reference proteome</keyword>
<dbReference type="Pfam" id="PF20086">
    <property type="entry name" value="DUF6478"/>
    <property type="match status" value="1"/>
</dbReference>
<proteinExistence type="predicted"/>
<evidence type="ECO:0000313" key="1">
    <source>
        <dbReference type="EMBL" id="GLQ35568.1"/>
    </source>
</evidence>
<dbReference type="EMBL" id="BSNN01000004">
    <property type="protein sequence ID" value="GLQ35568.1"/>
    <property type="molecule type" value="Genomic_DNA"/>
</dbReference>
<gene>
    <name evidence="1" type="ORF">GCM10007939_18510</name>
</gene>
<evidence type="ECO:0000313" key="2">
    <source>
        <dbReference type="Proteomes" id="UP001156694"/>
    </source>
</evidence>
<protein>
    <submittedName>
        <fullName evidence="1">Uncharacterized protein</fullName>
    </submittedName>
</protein>
<dbReference type="RefSeq" id="WP_284378168.1">
    <property type="nucleotide sequence ID" value="NZ_BSNN01000004.1"/>
</dbReference>
<organism evidence="1 2">
    <name type="scientific">Amylibacter marinus</name>
    <dbReference type="NCBI Taxonomy" id="1475483"/>
    <lineage>
        <taxon>Bacteria</taxon>
        <taxon>Pseudomonadati</taxon>
        <taxon>Pseudomonadota</taxon>
        <taxon>Alphaproteobacteria</taxon>
        <taxon>Rhodobacterales</taxon>
        <taxon>Paracoccaceae</taxon>
        <taxon>Amylibacter</taxon>
    </lineage>
</organism>
<sequence>MKTLFRKVTERFALREHRRYWQRAAESDRATSLSDIAELRRKARKSKAQLEAFDVFAAQRLSLPAIDSNAMRKPQRTTWAYRPGLWAAPLSSYGATSVKNKTSLNPETTIFHDSKINEITLRQIRNRNRKFLSPYALHMDVLTFGGSYLSVMLNMPSDILKNLSKDTLLRVNLLMEIQFPTDVYVRLNLQNGPNHQQVAQQIDPLEPDIALDFDLYSTDFSPENTTAVWLDILFDNPEMNQMILRDLCVFARPRPSI</sequence>
<reference evidence="2" key="1">
    <citation type="journal article" date="2019" name="Int. J. Syst. Evol. Microbiol.">
        <title>The Global Catalogue of Microorganisms (GCM) 10K type strain sequencing project: providing services to taxonomists for standard genome sequencing and annotation.</title>
        <authorList>
            <consortium name="The Broad Institute Genomics Platform"/>
            <consortium name="The Broad Institute Genome Sequencing Center for Infectious Disease"/>
            <person name="Wu L."/>
            <person name="Ma J."/>
        </authorList>
    </citation>
    <scope>NUCLEOTIDE SEQUENCE [LARGE SCALE GENOMIC DNA]</scope>
    <source>
        <strain evidence="2">NBRC 110140</strain>
    </source>
</reference>
<accession>A0ABQ5VWA7</accession>
<name>A0ABQ5VWA7_9RHOB</name>
<dbReference type="InterPro" id="IPR045514">
    <property type="entry name" value="DUF6478"/>
</dbReference>
<dbReference type="Proteomes" id="UP001156694">
    <property type="component" value="Unassembled WGS sequence"/>
</dbReference>
<comment type="caution">
    <text evidence="1">The sequence shown here is derived from an EMBL/GenBank/DDBJ whole genome shotgun (WGS) entry which is preliminary data.</text>
</comment>